<evidence type="ECO:0000313" key="1">
    <source>
        <dbReference type="EMBL" id="TDG69054.1"/>
    </source>
</evidence>
<protein>
    <recommendedName>
        <fullName evidence="3">DUF3114 domain-containing protein</fullName>
    </recommendedName>
</protein>
<reference evidence="1 2" key="1">
    <citation type="journal article" date="2019" name="Appl. Microbiol. Biotechnol.">
        <title>Uncovering carbohydrate metabolism through a genotype-phenotype association study of 56 lactic acid bacteria genomes.</title>
        <authorList>
            <person name="Buron-Moles G."/>
            <person name="Chailyan A."/>
            <person name="Dolejs I."/>
            <person name="Forster J."/>
            <person name="Miks M.H."/>
        </authorList>
    </citation>
    <scope>NUCLEOTIDE SEQUENCE [LARGE SCALE GENOMIC DNA]</scope>
    <source>
        <strain evidence="1 2">ATCC 700006</strain>
    </source>
</reference>
<name>A0A4R5N9Y3_9LACO</name>
<accession>A0A4R5N9Y3</accession>
<evidence type="ECO:0008006" key="3">
    <source>
        <dbReference type="Google" id="ProtNLM"/>
    </source>
</evidence>
<keyword evidence="2" id="KW-1185">Reference proteome</keyword>
<dbReference type="EMBL" id="PUFI01000007">
    <property type="protein sequence ID" value="TDG69054.1"/>
    <property type="molecule type" value="Genomic_DNA"/>
</dbReference>
<dbReference type="InterPro" id="IPR021462">
    <property type="entry name" value="DUF3114"/>
</dbReference>
<dbReference type="AlphaFoldDB" id="A0A4R5N9Y3"/>
<organism evidence="1 2">
    <name type="scientific">Leuconostoc fallax</name>
    <dbReference type="NCBI Taxonomy" id="1251"/>
    <lineage>
        <taxon>Bacteria</taxon>
        <taxon>Bacillati</taxon>
        <taxon>Bacillota</taxon>
        <taxon>Bacilli</taxon>
        <taxon>Lactobacillales</taxon>
        <taxon>Lactobacillaceae</taxon>
        <taxon>Leuconostoc</taxon>
    </lineage>
</organism>
<proteinExistence type="predicted"/>
<gene>
    <name evidence="1" type="ORF">C5L23_001185</name>
</gene>
<dbReference type="Proteomes" id="UP000295681">
    <property type="component" value="Unassembled WGS sequence"/>
</dbReference>
<dbReference type="Pfam" id="PF11311">
    <property type="entry name" value="DUF3114"/>
    <property type="match status" value="1"/>
</dbReference>
<comment type="caution">
    <text evidence="1">The sequence shown here is derived from an EMBL/GenBank/DDBJ whole genome shotgun (WGS) entry which is preliminary data.</text>
</comment>
<evidence type="ECO:0000313" key="2">
    <source>
        <dbReference type="Proteomes" id="UP000295681"/>
    </source>
</evidence>
<dbReference type="STRING" id="907931.GCA_000165675_01141"/>
<sequence>MANELSTTQAAAFLKDEGWDFAAIQAYRRYVSSIFRRVVAPMKPKLALELKQNCYQIGSPLYTVMYRASRLSAADKLALILQQCTAVIDQHGFLQLGQRYSFSPTMAPHDQFLRYLRKQVQRAFPKKSLKQYATDGPHADVARKIHLFRSYIDRHNIIYIREHFAGSNDLEKLLKYGQKFHLKFDYSTGANYHNRFLSHQTWDYPKNMKIQVTKHSRMSEFIVDLVSGQFVSEWTLYQIHSNQMVDSDPMHYDLTTIAAIANTASFNYGLPIGQNVTLDFLDHHSHRRLDVQHPDDPDIRRLATNSYQTTYWQYEKDYPTGRYADIVKKGIRDNLAWQKIPAHQRSEVYDDFVNYCIQRLPLRNPGFYHYNKQRHYNGTLK</sequence>
<dbReference type="RefSeq" id="WP_010007487.1">
    <property type="nucleotide sequence ID" value="NZ_JAGYGP010000004.1"/>
</dbReference>